<dbReference type="EMBL" id="CAJRGZ010000019">
    <property type="protein sequence ID" value="CAG5166588.1"/>
    <property type="molecule type" value="Genomic_DNA"/>
</dbReference>
<protein>
    <submittedName>
        <fullName evidence="1">Uncharacterized protein</fullName>
    </submittedName>
</protein>
<accession>A0A8J2I7N8</accession>
<evidence type="ECO:0000313" key="2">
    <source>
        <dbReference type="Proteomes" id="UP000676310"/>
    </source>
</evidence>
<dbReference type="RefSeq" id="XP_043170510.1">
    <property type="nucleotide sequence ID" value="XM_043314575.1"/>
</dbReference>
<reference evidence="1" key="1">
    <citation type="submission" date="2021-05" db="EMBL/GenBank/DDBJ databases">
        <authorList>
            <person name="Stam R."/>
        </authorList>
    </citation>
    <scope>NUCLEOTIDE SEQUENCE</scope>
    <source>
        <strain evidence="1">CS162</strain>
    </source>
</reference>
<dbReference type="Proteomes" id="UP000676310">
    <property type="component" value="Unassembled WGS sequence"/>
</dbReference>
<name>A0A8J2I7N8_9PLEO</name>
<dbReference type="GeneID" id="67018894"/>
<dbReference type="OrthoDB" id="3693482at2759"/>
<keyword evidence="2" id="KW-1185">Reference proteome</keyword>
<proteinExistence type="predicted"/>
<evidence type="ECO:0000313" key="1">
    <source>
        <dbReference type="EMBL" id="CAG5166588.1"/>
    </source>
</evidence>
<sequence length="254" mass="28420">MAMQYAPRYFTGFTIEQQIEFRNCLNDRMLLIASIDGVPLGEDFPLLWAPMLRENQLEKGYDHRTDRVYLLSHCPPAQWRPILYALSQRWALQHQHQLVAQYQTQIHGHHMAPGQPEIPGYTYPQQIQMRECNVAVGHSHVPRDYTHPQHDAMSVESIQGADMSFADSSFPAVDPSLASALQQEESDLEAVRAAATQAVAEQDLPSQGLDDAPNPCHTANEPEELYTVSADADTSWGDVSAQEISVEAILAVEI</sequence>
<gene>
    <name evidence="1" type="ORF">ALTATR162_LOCUS6949</name>
</gene>
<dbReference type="AlphaFoldDB" id="A0A8J2I7N8"/>
<comment type="caution">
    <text evidence="1">The sequence shown here is derived from an EMBL/GenBank/DDBJ whole genome shotgun (WGS) entry which is preliminary data.</text>
</comment>
<organism evidence="1 2">
    <name type="scientific">Alternaria atra</name>
    <dbReference type="NCBI Taxonomy" id="119953"/>
    <lineage>
        <taxon>Eukaryota</taxon>
        <taxon>Fungi</taxon>
        <taxon>Dikarya</taxon>
        <taxon>Ascomycota</taxon>
        <taxon>Pezizomycotina</taxon>
        <taxon>Dothideomycetes</taxon>
        <taxon>Pleosporomycetidae</taxon>
        <taxon>Pleosporales</taxon>
        <taxon>Pleosporineae</taxon>
        <taxon>Pleosporaceae</taxon>
        <taxon>Alternaria</taxon>
        <taxon>Alternaria sect. Ulocladioides</taxon>
    </lineage>
</organism>